<evidence type="ECO:0000256" key="10">
    <source>
        <dbReference type="ARBA" id="ARBA00023306"/>
    </source>
</evidence>
<dbReference type="PANTHER" id="PTHR47968:SF75">
    <property type="entry name" value="CENTROMERE-ASSOCIATED PROTEIN E"/>
    <property type="match status" value="1"/>
</dbReference>
<feature type="region of interest" description="Disordered" evidence="15">
    <location>
        <begin position="891"/>
        <end position="914"/>
    </location>
</feature>
<evidence type="ECO:0000256" key="11">
    <source>
        <dbReference type="ARBA" id="ARBA00054086"/>
    </source>
</evidence>
<dbReference type="PANTHER" id="PTHR47968">
    <property type="entry name" value="CENTROMERE PROTEIN E"/>
    <property type="match status" value="1"/>
</dbReference>
<feature type="region of interest" description="Disordered" evidence="15">
    <location>
        <begin position="1"/>
        <end position="253"/>
    </location>
</feature>
<dbReference type="GO" id="GO:0008017">
    <property type="term" value="F:microtubule binding"/>
    <property type="evidence" value="ECO:0007669"/>
    <property type="project" value="InterPro"/>
</dbReference>
<evidence type="ECO:0000256" key="15">
    <source>
        <dbReference type="SAM" id="MobiDB-lite"/>
    </source>
</evidence>
<dbReference type="SMART" id="SM00129">
    <property type="entry name" value="KISc"/>
    <property type="match status" value="1"/>
</dbReference>
<accession>A0A9P7SXL1</accession>
<feature type="compositionally biased region" description="Low complexity" evidence="15">
    <location>
        <begin position="133"/>
        <end position="148"/>
    </location>
</feature>
<feature type="compositionally biased region" description="Basic and acidic residues" evidence="15">
    <location>
        <begin position="212"/>
        <end position="221"/>
    </location>
</feature>
<dbReference type="InterPro" id="IPR036961">
    <property type="entry name" value="Kinesin_motor_dom_sf"/>
</dbReference>
<organism evidence="17 18">
    <name type="scientific">Claviceps pusilla</name>
    <dbReference type="NCBI Taxonomy" id="123648"/>
    <lineage>
        <taxon>Eukaryota</taxon>
        <taxon>Fungi</taxon>
        <taxon>Dikarya</taxon>
        <taxon>Ascomycota</taxon>
        <taxon>Pezizomycotina</taxon>
        <taxon>Sordariomycetes</taxon>
        <taxon>Hypocreomycetidae</taxon>
        <taxon>Hypocreales</taxon>
        <taxon>Clavicipitaceae</taxon>
        <taxon>Claviceps</taxon>
    </lineage>
</organism>
<evidence type="ECO:0000256" key="14">
    <source>
        <dbReference type="SAM" id="Coils"/>
    </source>
</evidence>
<dbReference type="GO" id="GO:0005856">
    <property type="term" value="C:cytoskeleton"/>
    <property type="evidence" value="ECO:0007669"/>
    <property type="project" value="UniProtKB-SubCell"/>
</dbReference>
<feature type="compositionally biased region" description="Low complexity" evidence="15">
    <location>
        <begin position="234"/>
        <end position="244"/>
    </location>
</feature>
<evidence type="ECO:0000313" key="18">
    <source>
        <dbReference type="Proteomes" id="UP000748025"/>
    </source>
</evidence>
<evidence type="ECO:0000256" key="6">
    <source>
        <dbReference type="ARBA" id="ARBA00022840"/>
    </source>
</evidence>
<evidence type="ECO:0000256" key="2">
    <source>
        <dbReference type="ARBA" id="ARBA00022490"/>
    </source>
</evidence>
<evidence type="ECO:0000256" key="1">
    <source>
        <dbReference type="ARBA" id="ARBA00004245"/>
    </source>
</evidence>
<feature type="domain" description="Kinesin motor" evidence="16">
    <location>
        <begin position="224"/>
        <end position="593"/>
    </location>
</feature>
<proteinExistence type="inferred from homology"/>
<keyword evidence="3" id="KW-0132">Cell division</keyword>
<evidence type="ECO:0000256" key="9">
    <source>
        <dbReference type="ARBA" id="ARBA00023212"/>
    </source>
</evidence>
<keyword evidence="9" id="KW-0206">Cytoskeleton</keyword>
<evidence type="ECO:0000256" key="12">
    <source>
        <dbReference type="ARBA" id="ARBA00074598"/>
    </source>
</evidence>
<protein>
    <recommendedName>
        <fullName evidence="12">Kinesin-like protein KIP2</fullName>
    </recommendedName>
</protein>
<gene>
    <name evidence="17" type="ORF">E4U43_003394</name>
</gene>
<evidence type="ECO:0000256" key="4">
    <source>
        <dbReference type="ARBA" id="ARBA00022741"/>
    </source>
</evidence>
<dbReference type="InterPro" id="IPR019821">
    <property type="entry name" value="Kinesin_motor_CS"/>
</dbReference>
<evidence type="ECO:0000259" key="16">
    <source>
        <dbReference type="PROSITE" id="PS50067"/>
    </source>
</evidence>
<dbReference type="InterPro" id="IPR027640">
    <property type="entry name" value="Kinesin-like_fam"/>
</dbReference>
<feature type="region of interest" description="Disordered" evidence="15">
    <location>
        <begin position="732"/>
        <end position="778"/>
    </location>
</feature>
<evidence type="ECO:0000256" key="8">
    <source>
        <dbReference type="ARBA" id="ARBA00023175"/>
    </source>
</evidence>
<evidence type="ECO:0000256" key="7">
    <source>
        <dbReference type="ARBA" id="ARBA00023054"/>
    </source>
</evidence>
<dbReference type="PRINTS" id="PR00380">
    <property type="entry name" value="KINESINHEAVY"/>
</dbReference>
<dbReference type="Gene3D" id="3.40.850.10">
    <property type="entry name" value="Kinesin motor domain"/>
    <property type="match status" value="1"/>
</dbReference>
<feature type="compositionally biased region" description="Basic and acidic residues" evidence="15">
    <location>
        <begin position="893"/>
        <end position="906"/>
    </location>
</feature>
<evidence type="ECO:0000256" key="5">
    <source>
        <dbReference type="ARBA" id="ARBA00022776"/>
    </source>
</evidence>
<dbReference type="GO" id="GO:0003777">
    <property type="term" value="F:microtubule motor activity"/>
    <property type="evidence" value="ECO:0007669"/>
    <property type="project" value="InterPro"/>
</dbReference>
<comment type="function">
    <text evidence="11">Required for assembly of the mitotic spindle.</text>
</comment>
<feature type="compositionally biased region" description="Polar residues" evidence="15">
    <location>
        <begin position="44"/>
        <end position="53"/>
    </location>
</feature>
<dbReference type="InterPro" id="IPR027417">
    <property type="entry name" value="P-loop_NTPase"/>
</dbReference>
<evidence type="ECO:0000256" key="3">
    <source>
        <dbReference type="ARBA" id="ARBA00022618"/>
    </source>
</evidence>
<dbReference type="PROSITE" id="PS50067">
    <property type="entry name" value="KINESIN_MOTOR_2"/>
    <property type="match status" value="1"/>
</dbReference>
<reference evidence="17" key="1">
    <citation type="journal article" date="2020" name="bioRxiv">
        <title>Whole genome comparisons of ergot fungi reveals the divergence and evolution of species within the genus Claviceps are the result of varying mechanisms driving genome evolution and host range expansion.</title>
        <authorList>
            <person name="Wyka S.A."/>
            <person name="Mondo S.J."/>
            <person name="Liu M."/>
            <person name="Dettman J."/>
            <person name="Nalam V."/>
            <person name="Broders K.D."/>
        </authorList>
    </citation>
    <scope>NUCLEOTIDE SEQUENCE</scope>
    <source>
        <strain evidence="17">CCC 602</strain>
    </source>
</reference>
<dbReference type="InterPro" id="IPR001752">
    <property type="entry name" value="Kinesin_motor_dom"/>
</dbReference>
<dbReference type="GO" id="GO:0005524">
    <property type="term" value="F:ATP binding"/>
    <property type="evidence" value="ECO:0007669"/>
    <property type="project" value="UniProtKB-UniRule"/>
</dbReference>
<feature type="compositionally biased region" description="Low complexity" evidence="15">
    <location>
        <begin position="750"/>
        <end position="763"/>
    </location>
</feature>
<comment type="similarity">
    <text evidence="13">Belongs to the TRAFAC class myosin-kinesin ATPase superfamily. Kinesin family.</text>
</comment>
<comment type="caution">
    <text evidence="17">The sequence shown here is derived from an EMBL/GenBank/DDBJ whole genome shotgun (WGS) entry which is preliminary data.</text>
</comment>
<dbReference type="OrthoDB" id="3176171at2759"/>
<feature type="compositionally biased region" description="Basic and acidic residues" evidence="15">
    <location>
        <begin position="652"/>
        <end position="662"/>
    </location>
</feature>
<keyword evidence="4 13" id="KW-0547">Nucleotide-binding</keyword>
<feature type="compositionally biased region" description="Gly residues" evidence="15">
    <location>
        <begin position="764"/>
        <end position="777"/>
    </location>
</feature>
<keyword evidence="6 13" id="KW-0067">ATP-binding</keyword>
<feature type="region of interest" description="Disordered" evidence="15">
    <location>
        <begin position="959"/>
        <end position="1011"/>
    </location>
</feature>
<dbReference type="GO" id="GO:0051301">
    <property type="term" value="P:cell division"/>
    <property type="evidence" value="ECO:0007669"/>
    <property type="project" value="UniProtKB-KW"/>
</dbReference>
<keyword evidence="7 14" id="KW-0175">Coiled coil</keyword>
<dbReference type="PROSITE" id="PS00411">
    <property type="entry name" value="KINESIN_MOTOR_1"/>
    <property type="match status" value="1"/>
</dbReference>
<evidence type="ECO:0000313" key="17">
    <source>
        <dbReference type="EMBL" id="KAG5993819.1"/>
    </source>
</evidence>
<keyword evidence="8 13" id="KW-0505">Motor protein</keyword>
<name>A0A9P7SXL1_9HYPO</name>
<feature type="compositionally biased region" description="Low complexity" evidence="15">
    <location>
        <begin position="638"/>
        <end position="648"/>
    </location>
</feature>
<keyword evidence="10" id="KW-0131">Cell cycle</keyword>
<feature type="compositionally biased region" description="Low complexity" evidence="15">
    <location>
        <begin position="1"/>
        <end position="17"/>
    </location>
</feature>
<dbReference type="FunFam" id="3.40.850.10:FF:000073">
    <property type="entry name" value="Kinesin-like protein"/>
    <property type="match status" value="1"/>
</dbReference>
<dbReference type="EMBL" id="SRPW01002312">
    <property type="protein sequence ID" value="KAG5993819.1"/>
    <property type="molecule type" value="Genomic_DNA"/>
</dbReference>
<feature type="compositionally biased region" description="Low complexity" evidence="15">
    <location>
        <begin position="166"/>
        <end position="188"/>
    </location>
</feature>
<keyword evidence="2" id="KW-0963">Cytoplasm</keyword>
<feature type="binding site" evidence="13">
    <location>
        <begin position="312"/>
        <end position="319"/>
    </location>
    <ligand>
        <name>ATP</name>
        <dbReference type="ChEBI" id="CHEBI:30616"/>
    </ligand>
</feature>
<feature type="coiled-coil region" evidence="14">
    <location>
        <begin position="864"/>
        <end position="891"/>
    </location>
</feature>
<dbReference type="SUPFAM" id="SSF52540">
    <property type="entry name" value="P-loop containing nucleoside triphosphate hydrolases"/>
    <property type="match status" value="1"/>
</dbReference>
<dbReference type="AlphaFoldDB" id="A0A9P7SXL1"/>
<keyword evidence="5" id="KW-0498">Mitosis</keyword>
<keyword evidence="18" id="KW-1185">Reference proteome</keyword>
<sequence>MATALPRPSRSSNGPPNMALPALPMHKMRASTGNIPGSAFDLTSAKSGPSTPRSGLRAPSSMLGPPTPAPNTALPQHKGFQPANAAGKTLRKTVSISSFPHPPRGDNRCSSLPPSPLSGEKTRSRRSRTSKDLSNPTTYSPSTPSLLNGSGDGKSITNSRMSDGFISISSPPQSRSSSAQGSYSTSATTCDDPTEGLGSKRDSGIGVSSFSSDKRASKSEGRGNVLVSVRVRPDNNNNNNNNDNTGQSSPEGEWMVDGRKSLIAYRGKEAGDYIYDNVFTTHDHNARVYDHIAKRLVRRVMEGYHGTVFAYGMTGTGKTFSMQGTATSPGVIPLAITDIFSYIRETPSREFLLRVSYLEIYNERIHDLLNMSSGGGGGAAGSHQDEIKLREDSKRGVYATPLKEEIVQSPTQLLRVIARGDQARRTASTQFNARSSRSHAVVQIVVESRERMPGGGGAADMMEGKRSAILPGGVRVSTLSLIDLAGSEKAAESKERRQEGAHINKSLLTLGTVISKLSDWKEKEGKGGDKEGKHLPYRDSKLTRLLQGALSGNSLVSILCTIQIGAAGSAAAANSHTTETLNTLKFASRAKNSIVSHAKKAEEALGAGGDGGARVLLERYRMEITELRKQLESQKNGSNNNNSSSSSSAATDLDKEKDDEVEKVREIEAAERREEQMLEMQLARTALKERIDHLNRLILSSKSIGVNSNGSLSSLGQSSRFSQLSLTTGSARSSIATSAGSRPLLERTASVTSTSSTIGRRSSCGGGGAVGGGGGQRLSGEVLQGEAVEVEEDSAGEFGDGTASLAAQNRALQADLADKNRYIATLEKRLLQARRASSSRTSLGFSTPSKSIMVGEDHSVAAALKEKDAEIADLRARLDDKDRMLAALRSAARSRDTADATLEHRSPLSPTPAVTAMGDPAKDAPTMTAAPASCLLKRRGTKSVDEMNRMLEEMIQDHVDTDDITPSPEDSLCLPEGHTLDSLVTSPHSVEPLRQSPVRMESPGLPVAEVA</sequence>
<dbReference type="Proteomes" id="UP000748025">
    <property type="component" value="Unassembled WGS sequence"/>
</dbReference>
<dbReference type="GO" id="GO:0007018">
    <property type="term" value="P:microtubule-based movement"/>
    <property type="evidence" value="ECO:0007669"/>
    <property type="project" value="InterPro"/>
</dbReference>
<feature type="region of interest" description="Disordered" evidence="15">
    <location>
        <begin position="631"/>
        <end position="662"/>
    </location>
</feature>
<comment type="subcellular location">
    <subcellularLocation>
        <location evidence="1">Cytoplasm</location>
        <location evidence="1">Cytoskeleton</location>
    </subcellularLocation>
</comment>
<dbReference type="Pfam" id="PF00225">
    <property type="entry name" value="Kinesin"/>
    <property type="match status" value="1"/>
</dbReference>
<evidence type="ECO:0000256" key="13">
    <source>
        <dbReference type="PROSITE-ProRule" id="PRU00283"/>
    </source>
</evidence>